<evidence type="ECO:0000313" key="1">
    <source>
        <dbReference type="EMBL" id="GBF01786.1"/>
    </source>
</evidence>
<sequence>MKDFKNIDAIFTSLETEDLVKTKGGKKRKVPGWAKLVTAFGSEFNDVTGKLGW</sequence>
<reference evidence="1 2" key="1">
    <citation type="submission" date="2017-04" db="EMBL/GenBank/DDBJ databases">
        <title>In vitro and in silico characterization of Lactobacillus paraplantarum D2-1, a starter culture for soymilk fermentation.</title>
        <authorList>
            <person name="Endo A."/>
            <person name="Sasaki F."/>
            <person name="Maeno S."/>
            <person name="Kanesaki Y."/>
            <person name="Kubota E."/>
            <person name="Torres G.A."/>
            <person name="Tomita S."/>
            <person name="Nakagawa J."/>
        </authorList>
    </citation>
    <scope>NUCLEOTIDE SEQUENCE [LARGE SCALE GENOMIC DNA]</scope>
    <source>
        <strain evidence="1 2">D2-1</strain>
    </source>
</reference>
<proteinExistence type="predicted"/>
<keyword evidence="2" id="KW-1185">Reference proteome</keyword>
<gene>
    <name evidence="1" type="ORF">LPPLD21_01318</name>
</gene>
<protein>
    <submittedName>
        <fullName evidence="1">Uncharacterized protein</fullName>
    </submittedName>
</protein>
<dbReference type="EMBL" id="BDOR01000005">
    <property type="protein sequence ID" value="GBF01786.1"/>
    <property type="molecule type" value="Genomic_DNA"/>
</dbReference>
<dbReference type="RefSeq" id="WP_021731926.1">
    <property type="nucleotide sequence ID" value="NZ_AVAI01000131.1"/>
</dbReference>
<dbReference type="Proteomes" id="UP000236162">
    <property type="component" value="Unassembled WGS sequence"/>
</dbReference>
<evidence type="ECO:0000313" key="2">
    <source>
        <dbReference type="Proteomes" id="UP000236162"/>
    </source>
</evidence>
<name>A0ABQ0N9R9_9LACO</name>
<accession>A0ABQ0N9R9</accession>
<comment type="caution">
    <text evidence="1">The sequence shown here is derived from an EMBL/GenBank/DDBJ whole genome shotgun (WGS) entry which is preliminary data.</text>
</comment>
<organism evidence="1 2">
    <name type="scientific">Lactiplantibacillus paraplantarum</name>
    <dbReference type="NCBI Taxonomy" id="60520"/>
    <lineage>
        <taxon>Bacteria</taxon>
        <taxon>Bacillati</taxon>
        <taxon>Bacillota</taxon>
        <taxon>Bacilli</taxon>
        <taxon>Lactobacillales</taxon>
        <taxon>Lactobacillaceae</taxon>
        <taxon>Lactiplantibacillus</taxon>
    </lineage>
</organism>